<name>A0A0G4FD42_VITBC</name>
<dbReference type="PhylomeDB" id="A0A0G4FD42"/>
<dbReference type="InterPro" id="IPR018723">
    <property type="entry name" value="DUF2254_membrane"/>
</dbReference>
<sequence length="663" mass="76651">MESPLHAFPAVWSPPLSARVGSQIYQFGMSQLPLNNTSDRPTLAGFDEWMTDGQFNSTLTAELEENPRSKTFKYLLWGYVAVFSVLFLMTFVQRADNRFRHHYRRFFLWPILSIILNVMLAFALCRNDHWRWYKRQLAQPIALRLTLERLNDTSIPGPLLLRDNQRWHETETWKEGYKWITRDVSRARALLNMLGSTSINVVVLTFSVTILAMQLFASNYSPRLVNSYMRSSANVRCLSVFIGFFAYCMTVIFFVGGEAPDEQEEDPFTPELAVNVLGLYSILFLWLLVFFMHNFLCGLHLQHILRNIVQENKRSLREANWSVEEGFCHWVMEITGWIKKSATSFKRQTIEPPRESDEIEPLDEFALGHRDIILAKRSGYICSADLHWLAHQLRKERPPLQLCVNRRIMMGTFVTEGTVLAWVRVHPDVDTSSLQAVASASDVKRVERVNKQQLHRVTRMVNRALRVSCEDRGGESISFGVREITEIAVRVMTSSVNDPHAAVSAIDRISELFKDIVRNKLHHHFVRIRGRLYVAMRSWSFEELLALCMHSLRFYCQKDLFVMERSIDMLADLGFICIRAKNGHSNTSIGSPPPSAAEFGRRLDVIQTHLDQLAADARSRYAHKGSTERRVIEEALERARDLMRDDQSRYLITRQTGMIWSLA</sequence>
<dbReference type="Proteomes" id="UP000041254">
    <property type="component" value="Unassembled WGS sequence"/>
</dbReference>
<organism evidence="2 3">
    <name type="scientific">Vitrella brassicaformis (strain CCMP3155)</name>
    <dbReference type="NCBI Taxonomy" id="1169540"/>
    <lineage>
        <taxon>Eukaryota</taxon>
        <taxon>Sar</taxon>
        <taxon>Alveolata</taxon>
        <taxon>Colpodellida</taxon>
        <taxon>Vitrellaceae</taxon>
        <taxon>Vitrella</taxon>
    </lineage>
</organism>
<dbReference type="Pfam" id="PF10011">
    <property type="entry name" value="DUF2254"/>
    <property type="match status" value="1"/>
</dbReference>
<feature type="transmembrane region" description="Helical" evidence="1">
    <location>
        <begin position="106"/>
        <end position="124"/>
    </location>
</feature>
<accession>A0A0G4FD42</accession>
<reference evidence="2 3" key="1">
    <citation type="submission" date="2014-11" db="EMBL/GenBank/DDBJ databases">
        <authorList>
            <person name="Zhu J."/>
            <person name="Qi W."/>
            <person name="Song R."/>
        </authorList>
    </citation>
    <scope>NUCLEOTIDE SEQUENCE [LARGE SCALE GENOMIC DNA]</scope>
</reference>
<dbReference type="OrthoDB" id="205122at2759"/>
<protein>
    <submittedName>
        <fullName evidence="2">Uncharacterized protein</fullName>
    </submittedName>
</protein>
<dbReference type="InParanoid" id="A0A0G4FD42"/>
<dbReference type="AlphaFoldDB" id="A0A0G4FD42"/>
<keyword evidence="1" id="KW-1133">Transmembrane helix</keyword>
<feature type="transmembrane region" description="Helical" evidence="1">
    <location>
        <begin position="238"/>
        <end position="257"/>
    </location>
</feature>
<keyword evidence="3" id="KW-1185">Reference proteome</keyword>
<feature type="transmembrane region" description="Helical" evidence="1">
    <location>
        <begin position="198"/>
        <end position="217"/>
    </location>
</feature>
<evidence type="ECO:0000256" key="1">
    <source>
        <dbReference type="SAM" id="Phobius"/>
    </source>
</evidence>
<proteinExistence type="predicted"/>
<keyword evidence="1" id="KW-0812">Transmembrane</keyword>
<evidence type="ECO:0000313" key="3">
    <source>
        <dbReference type="Proteomes" id="UP000041254"/>
    </source>
</evidence>
<dbReference type="EMBL" id="CDMY01000408">
    <property type="protein sequence ID" value="CEM11071.1"/>
    <property type="molecule type" value="Genomic_DNA"/>
</dbReference>
<keyword evidence="1" id="KW-0472">Membrane</keyword>
<dbReference type="VEuPathDB" id="CryptoDB:Vbra_9022"/>
<feature type="transmembrane region" description="Helical" evidence="1">
    <location>
        <begin position="277"/>
        <end position="296"/>
    </location>
</feature>
<evidence type="ECO:0000313" key="2">
    <source>
        <dbReference type="EMBL" id="CEM11071.1"/>
    </source>
</evidence>
<feature type="transmembrane region" description="Helical" evidence="1">
    <location>
        <begin position="74"/>
        <end position="94"/>
    </location>
</feature>
<gene>
    <name evidence="2" type="ORF">Vbra_9022</name>
</gene>